<evidence type="ECO:0000313" key="3">
    <source>
        <dbReference type="WBParaSite" id="GPUH_0001993301-mRNA-1"/>
    </source>
</evidence>
<protein>
    <submittedName>
        <fullName evidence="1 3">Uncharacterized protein</fullName>
    </submittedName>
</protein>
<name>A0A183EG17_9BILA</name>
<gene>
    <name evidence="1" type="ORF">GPUH_LOCUS19907</name>
</gene>
<dbReference type="EMBL" id="UYRT01089395">
    <property type="protein sequence ID" value="VDN34859.1"/>
    <property type="molecule type" value="Genomic_DNA"/>
</dbReference>
<reference evidence="3" key="1">
    <citation type="submission" date="2016-06" db="UniProtKB">
        <authorList>
            <consortium name="WormBaseParasite"/>
        </authorList>
    </citation>
    <scope>IDENTIFICATION</scope>
</reference>
<sequence length="69" mass="7794">MDLEGCELSRVAVHPSVSNRIAFGMIDGAIAMGNFDNSEVGMETLDDPLFEVRMFMFSFLFFRGFFCKV</sequence>
<proteinExistence type="predicted"/>
<dbReference type="AlphaFoldDB" id="A0A183EG17"/>
<accession>A0A183EG17</accession>
<reference evidence="1 2" key="2">
    <citation type="submission" date="2018-11" db="EMBL/GenBank/DDBJ databases">
        <authorList>
            <consortium name="Pathogen Informatics"/>
        </authorList>
    </citation>
    <scope>NUCLEOTIDE SEQUENCE [LARGE SCALE GENOMIC DNA]</scope>
</reference>
<organism evidence="3">
    <name type="scientific">Gongylonema pulchrum</name>
    <dbReference type="NCBI Taxonomy" id="637853"/>
    <lineage>
        <taxon>Eukaryota</taxon>
        <taxon>Metazoa</taxon>
        <taxon>Ecdysozoa</taxon>
        <taxon>Nematoda</taxon>
        <taxon>Chromadorea</taxon>
        <taxon>Rhabditida</taxon>
        <taxon>Spirurina</taxon>
        <taxon>Spiruromorpha</taxon>
        <taxon>Spiruroidea</taxon>
        <taxon>Gongylonematidae</taxon>
        <taxon>Gongylonema</taxon>
    </lineage>
</organism>
<dbReference type="Proteomes" id="UP000271098">
    <property type="component" value="Unassembled WGS sequence"/>
</dbReference>
<evidence type="ECO:0000313" key="1">
    <source>
        <dbReference type="EMBL" id="VDN34859.1"/>
    </source>
</evidence>
<keyword evidence="2" id="KW-1185">Reference proteome</keyword>
<evidence type="ECO:0000313" key="2">
    <source>
        <dbReference type="Proteomes" id="UP000271098"/>
    </source>
</evidence>
<dbReference type="WBParaSite" id="GPUH_0001993301-mRNA-1">
    <property type="protein sequence ID" value="GPUH_0001993301-mRNA-1"/>
    <property type="gene ID" value="GPUH_0001993301"/>
</dbReference>